<dbReference type="InterPro" id="IPR021522">
    <property type="entry name" value="MctB"/>
</dbReference>
<sequence length="305" mass="31103">MIDFRYHLVSIIAIFLALAIGIVLGAGPLKEDIGTTLSSEVTKLRAEKADLNTQLSDAKSDQQAAMTYGAATLPLVVNGRLKGQTVALVAGPDSPTDLVDDVADAVVAAGGQVGPRVRLTKDMISTSGAQARSEQVASIAAAAKVTAGDAADLPAVLLARSVVSGGASAPVYDETFGPTVLPKLKSAGLLQYSEGAPGPATSSILVAGPVSSDSAEQTTAEQKSYLRIVGALDRVGRGPSPPPRPRRPRPPPTPGSPAASSPPCAPTAPPTPPCRPSTTSSSRWGRPPRSSRCSSSWSARWVATG</sequence>
<reference evidence="3" key="1">
    <citation type="journal article" date="2019" name="Int. J. Syst. Evol. Microbiol.">
        <title>The Global Catalogue of Microorganisms (GCM) 10K type strain sequencing project: providing services to taxonomists for standard genome sequencing and annotation.</title>
        <authorList>
            <consortium name="The Broad Institute Genomics Platform"/>
            <consortium name="The Broad Institute Genome Sequencing Center for Infectious Disease"/>
            <person name="Wu L."/>
            <person name="Ma J."/>
        </authorList>
    </citation>
    <scope>NUCLEOTIDE SEQUENCE [LARGE SCALE GENOMIC DNA]</scope>
    <source>
        <strain evidence="3">NBRC 105830</strain>
    </source>
</reference>
<keyword evidence="3" id="KW-1185">Reference proteome</keyword>
<dbReference type="EMBL" id="BSUJ01000001">
    <property type="protein sequence ID" value="GMA19028.1"/>
    <property type="molecule type" value="Genomic_DNA"/>
</dbReference>
<proteinExistence type="predicted"/>
<accession>A0ABQ6HMX6</accession>
<gene>
    <name evidence="2" type="ORF">GCM10025862_10490</name>
</gene>
<comment type="caution">
    <text evidence="2">The sequence shown here is derived from an EMBL/GenBank/DDBJ whole genome shotgun (WGS) entry which is preliminary data.</text>
</comment>
<evidence type="ECO:0000313" key="3">
    <source>
        <dbReference type="Proteomes" id="UP001157109"/>
    </source>
</evidence>
<evidence type="ECO:0000256" key="1">
    <source>
        <dbReference type="SAM" id="MobiDB-lite"/>
    </source>
</evidence>
<evidence type="ECO:0008006" key="4">
    <source>
        <dbReference type="Google" id="ProtNLM"/>
    </source>
</evidence>
<organism evidence="2 3">
    <name type="scientific">Arsenicicoccus piscis</name>
    <dbReference type="NCBI Taxonomy" id="673954"/>
    <lineage>
        <taxon>Bacteria</taxon>
        <taxon>Bacillati</taxon>
        <taxon>Actinomycetota</taxon>
        <taxon>Actinomycetes</taxon>
        <taxon>Micrococcales</taxon>
        <taxon>Intrasporangiaceae</taxon>
        <taxon>Arsenicicoccus</taxon>
    </lineage>
</organism>
<feature type="compositionally biased region" description="Pro residues" evidence="1">
    <location>
        <begin position="263"/>
        <end position="275"/>
    </location>
</feature>
<evidence type="ECO:0000313" key="2">
    <source>
        <dbReference type="EMBL" id="GMA19028.1"/>
    </source>
</evidence>
<name>A0ABQ6HMX6_9MICO</name>
<dbReference type="Proteomes" id="UP001157109">
    <property type="component" value="Unassembled WGS sequence"/>
</dbReference>
<feature type="region of interest" description="Disordered" evidence="1">
    <location>
        <begin position="231"/>
        <end position="305"/>
    </location>
</feature>
<dbReference type="Pfam" id="PF11382">
    <property type="entry name" value="MctB"/>
    <property type="match status" value="1"/>
</dbReference>
<protein>
    <recommendedName>
        <fullName evidence="4">Copper transporter</fullName>
    </recommendedName>
</protein>
<feature type="compositionally biased region" description="Low complexity" evidence="1">
    <location>
        <begin position="276"/>
        <end position="305"/>
    </location>
</feature>